<name>A0ABX5QL51_9LACO</name>
<dbReference type="RefSeq" id="WP_128685654.1">
    <property type="nucleotide sequence ID" value="NZ_CP029684.2"/>
</dbReference>
<evidence type="ECO:0000313" key="2">
    <source>
        <dbReference type="Proteomes" id="UP000286907"/>
    </source>
</evidence>
<dbReference type="EMBL" id="CP029684">
    <property type="protein sequence ID" value="QAS69493.1"/>
    <property type="molecule type" value="Genomic_DNA"/>
</dbReference>
<dbReference type="Proteomes" id="UP000286907">
    <property type="component" value="Chromosome"/>
</dbReference>
<reference evidence="1 2" key="1">
    <citation type="journal article" date="2019" name="Syst. Appl. Microbiol.">
        <title>Oenococcus sicerae sp. nov., isolated from French cider.</title>
        <authorList>
            <person name="Cousin F.J."/>
            <person name="Le Guellec R."/>
            <person name="Chagnot C."/>
            <person name="Goux D."/>
            <person name="Dalmasso M."/>
            <person name="Laplace J.M."/>
            <person name="Cretenet M."/>
        </authorList>
    </citation>
    <scope>NUCLEOTIDE SEQUENCE [LARGE SCALE GENOMIC DNA]</scope>
    <source>
        <strain evidence="1 2">UCMA 15228</strain>
    </source>
</reference>
<accession>A0ABX5QL51</accession>
<sequence length="102" mass="12041">MADYMVFDLVEEITRLDGSTYEELGNIIINGRAEYAAENHFIQQVRILKLNIPHSNHVEKVERYINEHYSDPGFSMTSWEEWRKTPEIQKEMQAILNDNRLG</sequence>
<protein>
    <submittedName>
        <fullName evidence="1">Uncharacterized protein</fullName>
    </submittedName>
</protein>
<evidence type="ECO:0000313" key="1">
    <source>
        <dbReference type="EMBL" id="QAS69493.1"/>
    </source>
</evidence>
<proteinExistence type="predicted"/>
<gene>
    <name evidence="1" type="ORF">DLJ48_02630</name>
</gene>
<keyword evidence="2" id="KW-1185">Reference proteome</keyword>
<organism evidence="1 2">
    <name type="scientific">Oenococcus sicerae</name>
    <dbReference type="NCBI Taxonomy" id="2203724"/>
    <lineage>
        <taxon>Bacteria</taxon>
        <taxon>Bacillati</taxon>
        <taxon>Bacillota</taxon>
        <taxon>Bacilli</taxon>
        <taxon>Lactobacillales</taxon>
        <taxon>Lactobacillaceae</taxon>
        <taxon>Oenococcus</taxon>
    </lineage>
</organism>